<evidence type="ECO:0000313" key="5">
    <source>
        <dbReference type="EMBL" id="SVA65404.1"/>
    </source>
</evidence>
<name>A0A381XKX2_9ZZZZ</name>
<dbReference type="GO" id="GO:0016491">
    <property type="term" value="F:oxidoreductase activity"/>
    <property type="evidence" value="ECO:0007669"/>
    <property type="project" value="UniProtKB-KW"/>
</dbReference>
<organism evidence="5">
    <name type="scientific">marine metagenome</name>
    <dbReference type="NCBI Taxonomy" id="408172"/>
    <lineage>
        <taxon>unclassified sequences</taxon>
        <taxon>metagenomes</taxon>
        <taxon>ecological metagenomes</taxon>
    </lineage>
</organism>
<dbReference type="Gene3D" id="3.30.360.10">
    <property type="entry name" value="Dihydrodipicolinate Reductase, domain 2"/>
    <property type="match status" value="1"/>
</dbReference>
<accession>A0A381XKX2</accession>
<reference evidence="5" key="1">
    <citation type="submission" date="2018-05" db="EMBL/GenBank/DDBJ databases">
        <authorList>
            <person name="Lanie J.A."/>
            <person name="Ng W.-L."/>
            <person name="Kazmierczak K.M."/>
            <person name="Andrzejewski T.M."/>
            <person name="Davidsen T.M."/>
            <person name="Wayne K.J."/>
            <person name="Tettelin H."/>
            <person name="Glass J.I."/>
            <person name="Rusch D."/>
            <person name="Podicherti R."/>
            <person name="Tsui H.-C.T."/>
            <person name="Winkler M.E."/>
        </authorList>
    </citation>
    <scope>NUCLEOTIDE SEQUENCE</scope>
</reference>
<dbReference type="Pfam" id="PF01408">
    <property type="entry name" value="GFO_IDH_MocA"/>
    <property type="match status" value="1"/>
</dbReference>
<dbReference type="InterPro" id="IPR036291">
    <property type="entry name" value="NAD(P)-bd_dom_sf"/>
</dbReference>
<dbReference type="EMBL" id="UINC01015552">
    <property type="protein sequence ID" value="SVA65404.1"/>
    <property type="molecule type" value="Genomic_DNA"/>
</dbReference>
<dbReference type="InterPro" id="IPR050984">
    <property type="entry name" value="Gfo/Idh/MocA_domain"/>
</dbReference>
<dbReference type="PANTHER" id="PTHR22604">
    <property type="entry name" value="OXIDOREDUCTASES"/>
    <property type="match status" value="1"/>
</dbReference>
<comment type="similarity">
    <text evidence="1">Belongs to the Gfo/Idh/MocA family.</text>
</comment>
<evidence type="ECO:0000259" key="4">
    <source>
        <dbReference type="Pfam" id="PF22725"/>
    </source>
</evidence>
<gene>
    <name evidence="5" type="ORF">METZ01_LOCUS118258</name>
</gene>
<evidence type="ECO:0000256" key="1">
    <source>
        <dbReference type="ARBA" id="ARBA00010928"/>
    </source>
</evidence>
<dbReference type="SUPFAM" id="SSF51735">
    <property type="entry name" value="NAD(P)-binding Rossmann-fold domains"/>
    <property type="match status" value="1"/>
</dbReference>
<evidence type="ECO:0000256" key="2">
    <source>
        <dbReference type="ARBA" id="ARBA00023002"/>
    </source>
</evidence>
<dbReference type="Pfam" id="PF22725">
    <property type="entry name" value="GFO_IDH_MocA_C3"/>
    <property type="match status" value="1"/>
</dbReference>
<sequence length="327" mass="37511">MKTMGIAIWGLGNHALNRILPALSSVQELSLIGVCSRTEKKVVKCAKNWNCYGWTDPNEMLSNPNIDIVYLATPIGVHFKLAIQVLNAGKHVWCEKPLTCDYKDTKTLIQFAKENRKMVTEAFMYLHHSQFSKVQNFVNDRKTGQIRSVICRFGIPNLENPGFRLDPSLCGGALWDVASYTVSAVLALYPDQHVQVLFSEVCKKENFPVDTEGRAVLRFSHGTTAYLEWGVGVGYKNEIDLWSEKGSFFTDKIFSKPENYQPIYRTRDINGNESVDYGDISEQFKEMLYNFYNMFDFPEQIATEYDCILKRARVMDEIVRYADLNRK</sequence>
<feature type="domain" description="GFO/IDH/MocA-like oxidoreductase" evidence="4">
    <location>
        <begin position="131"/>
        <end position="248"/>
    </location>
</feature>
<dbReference type="PANTHER" id="PTHR22604:SF105">
    <property type="entry name" value="TRANS-1,2-DIHYDROBENZENE-1,2-DIOL DEHYDROGENASE"/>
    <property type="match status" value="1"/>
</dbReference>
<dbReference type="Gene3D" id="3.40.50.720">
    <property type="entry name" value="NAD(P)-binding Rossmann-like Domain"/>
    <property type="match status" value="1"/>
</dbReference>
<keyword evidence="2" id="KW-0560">Oxidoreductase</keyword>
<protein>
    <submittedName>
        <fullName evidence="5">Uncharacterized protein</fullName>
    </submittedName>
</protein>
<dbReference type="AlphaFoldDB" id="A0A381XKX2"/>
<dbReference type="SUPFAM" id="SSF55347">
    <property type="entry name" value="Glyceraldehyde-3-phosphate dehydrogenase-like, C-terminal domain"/>
    <property type="match status" value="1"/>
</dbReference>
<dbReference type="InterPro" id="IPR000683">
    <property type="entry name" value="Gfo/Idh/MocA-like_OxRdtase_N"/>
</dbReference>
<feature type="domain" description="Gfo/Idh/MocA-like oxidoreductase N-terminal" evidence="3">
    <location>
        <begin position="5"/>
        <end position="122"/>
    </location>
</feature>
<dbReference type="GO" id="GO:0000166">
    <property type="term" value="F:nucleotide binding"/>
    <property type="evidence" value="ECO:0007669"/>
    <property type="project" value="InterPro"/>
</dbReference>
<dbReference type="InterPro" id="IPR055170">
    <property type="entry name" value="GFO_IDH_MocA-like_dom"/>
</dbReference>
<proteinExistence type="inferred from homology"/>
<evidence type="ECO:0000259" key="3">
    <source>
        <dbReference type="Pfam" id="PF01408"/>
    </source>
</evidence>